<evidence type="ECO:0000313" key="11">
    <source>
        <dbReference type="EMBL" id="URE38248.1"/>
    </source>
</evidence>
<evidence type="ECO:0000256" key="3">
    <source>
        <dbReference type="ARBA" id="ARBA00022729"/>
    </source>
</evidence>
<dbReference type="EMBL" id="CP097510">
    <property type="protein sequence ID" value="URE38248.1"/>
    <property type="molecule type" value="Genomic_DNA"/>
</dbReference>
<evidence type="ECO:0000256" key="7">
    <source>
        <dbReference type="ARBA" id="ARBA00024362"/>
    </source>
</evidence>
<dbReference type="SUPFAM" id="SSF103473">
    <property type="entry name" value="MFS general substrate transporter"/>
    <property type="match status" value="1"/>
</dbReference>
<dbReference type="Gene3D" id="1.20.1250.20">
    <property type="entry name" value="MFS general substrate transporter like domains"/>
    <property type="match status" value="2"/>
</dbReference>
<feature type="compositionally biased region" description="Low complexity" evidence="8">
    <location>
        <begin position="521"/>
        <end position="532"/>
    </location>
</feature>
<feature type="compositionally biased region" description="Pro residues" evidence="8">
    <location>
        <begin position="501"/>
        <end position="520"/>
    </location>
</feature>
<feature type="transmembrane region" description="Helical" evidence="9">
    <location>
        <begin position="210"/>
        <end position="229"/>
    </location>
</feature>
<evidence type="ECO:0000256" key="6">
    <source>
        <dbReference type="ARBA" id="ARBA00024302"/>
    </source>
</evidence>
<keyword evidence="5 9" id="KW-0472">Membrane</keyword>
<dbReference type="InterPro" id="IPR014840">
    <property type="entry name" value="HRD"/>
</dbReference>
<feature type="region of interest" description="Disordered" evidence="8">
    <location>
        <begin position="701"/>
        <end position="740"/>
    </location>
</feature>
<feature type="transmembrane region" description="Helical" evidence="9">
    <location>
        <begin position="120"/>
        <end position="137"/>
    </location>
</feature>
<accession>A0A9E7HWC0</accession>
<dbReference type="FunFam" id="1.20.1250.20:FF:000220">
    <property type="entry name" value="Probable anion transporter 7"/>
    <property type="match status" value="1"/>
</dbReference>
<comment type="subcellular location">
    <subcellularLocation>
        <location evidence="1">Endomembrane system</location>
        <topology evidence="1">Multi-pass membrane protein</topology>
    </subcellularLocation>
</comment>
<feature type="transmembrane region" description="Helical" evidence="9">
    <location>
        <begin position="286"/>
        <end position="309"/>
    </location>
</feature>
<keyword evidence="2 9" id="KW-0812">Transmembrane</keyword>
<keyword evidence="12" id="KW-1185">Reference proteome</keyword>
<organism evidence="11 12">
    <name type="scientific">Musa troglodytarum</name>
    <name type="common">fe'i banana</name>
    <dbReference type="NCBI Taxonomy" id="320322"/>
    <lineage>
        <taxon>Eukaryota</taxon>
        <taxon>Viridiplantae</taxon>
        <taxon>Streptophyta</taxon>
        <taxon>Embryophyta</taxon>
        <taxon>Tracheophyta</taxon>
        <taxon>Spermatophyta</taxon>
        <taxon>Magnoliopsida</taxon>
        <taxon>Liliopsida</taxon>
        <taxon>Zingiberales</taxon>
        <taxon>Musaceae</taxon>
        <taxon>Musa</taxon>
    </lineage>
</organism>
<feature type="transmembrane region" description="Helical" evidence="9">
    <location>
        <begin position="329"/>
        <end position="351"/>
    </location>
</feature>
<sequence length="1305" mass="142766">ASSRLTPGVRTRALNAAAAKPFSPATRRTAAVFLCLGERRSSGGGVIFPSRYIIVLLTFICTNVCYIERIGFSIAYTAAANAAGVDQSIKGLILSVFYYGYALSQIPGGWVAQHVGGRRVLLMSFVLWSLICAVVPLDPNLVTVLVVARLLVGVAQGFIFPSIHTVLAQWVPPFERSRSVSLTTSGMYLGAASGMLLLPSLVKYKGPQSVFLAEAALGAIWTFLWFKFASDAPRSDHSKATSAGFGHVSLPVTKSEDNKVGLQKTIMQNGSVHVAKIPWKSITFSLPIWAIVVNSFTFHYALYVLMNWLPTYFELGLTQSLQEMGSSKMLPYLNMFIFSNIGGTAADYLITRRILSVTKTRKFLNTLGFLVASVALMVLPSFRSSTGAVFCSSVALGSLALGRAGFAVNHMDVAPKYAGIVMGISNTAGTLAGVVGVGVTGRILDAAKNANVDLSSSESWKPVFFLPGCFCIEFSSALTMEDQKGAAIRASSSAAAAVAAPAPPPPLPALAPPPPAPPQPSSSSDVAAASAAPKEEPLPPADGGQRVRFSVELKPGETTIVSWKRLLKESNKGGGSLPIASVTERPLAVQVGTGGPPAENELKDAVPPPNRFSAVIEKIERLYMGKQSSDEEELDDIPDDDQYDTEDSFIDDAELDEYFQVDKMSTKHNGYFVNKGKLEQMLIKNDCYEVIMEKNRGQTLALCEPSSSPKEAPKRRRRRDSTKLHGDGSHVLVPGGPAKVGSMRIKDAARNAPVMGRKPSAAKVYAPYGEHYSEEGRSLKYKSKTTTTVYKRKSADFTIKSEEQSTMRVPNKDVLSLPLELKDFDKHKSGVLASEDTTHRASVSHSFDPLYQASRSKGQVEFQPKKSLKSETGEVSAKIRRKEKYGSSDFPAMNSSVSVYPMHAVQPSTRVKESSSMRPKGTTLERAIRDLEKIVAECRPPSVDVHEVDPAFQGIKRRLPQEVKQKLAKVARLSASQGKISEDELIDRLMGILGHLVQRKTLKKNMREMVELGLSAKQQKADRFQQIKREVNEMIRARVSQLKSKLAEKQDGSADDFQEINNDERRTLKGRYSMDAALEDKICDLYDLYVEGMDEDKGPQSRKLYVELAELWPTGYMDNVGIKDAIYRSKERKRSLYRQHKVHDEERIKRKKLASTRRIDETNPAAQLRAGQEKPVPVVDATARFLAPLDKLISNQPAGSTGRSMDSVQPADSSQHTLKNPDKVRVANTSTNPEDASKASVDVKKKLKRKAESELSDAHLHSQKVPSQHITEKQKSPRIVDDTNTSYQPKPSLESPGPTGSDQPS</sequence>
<feature type="transmembrane region" description="Helical" evidence="9">
    <location>
        <begin position="363"/>
        <end position="382"/>
    </location>
</feature>
<feature type="region of interest" description="Disordered" evidence="8">
    <location>
        <begin position="1150"/>
        <end position="1174"/>
    </location>
</feature>
<dbReference type="CDD" id="cd17380">
    <property type="entry name" value="MFS_SLC17A9_like"/>
    <property type="match status" value="1"/>
</dbReference>
<evidence type="ECO:0000256" key="2">
    <source>
        <dbReference type="ARBA" id="ARBA00022692"/>
    </source>
</evidence>
<comment type="similarity">
    <text evidence="7">Belongs to the major facilitator superfamily. Sodium/anion cotransporter (TC 2.A.1.14) family.</text>
</comment>
<comment type="function">
    <text evidence="6">Probable anion transporter.</text>
</comment>
<feature type="non-terminal residue" evidence="11">
    <location>
        <position position="1"/>
    </location>
</feature>
<gene>
    <name evidence="11" type="ORF">MUK42_16221</name>
</gene>
<dbReference type="InterPro" id="IPR011701">
    <property type="entry name" value="MFS"/>
</dbReference>
<reference evidence="11" key="1">
    <citation type="submission" date="2022-05" db="EMBL/GenBank/DDBJ databases">
        <title>The Musa troglodytarum L. genome provides insights into the mechanism of non-climacteric behaviour and enrichment of carotenoids.</title>
        <authorList>
            <person name="Wang J."/>
        </authorList>
    </citation>
    <scope>NUCLEOTIDE SEQUENCE</scope>
    <source>
        <tissue evidence="11">Leaf</tissue>
    </source>
</reference>
<feature type="compositionally biased region" description="Polar residues" evidence="8">
    <location>
        <begin position="1194"/>
        <end position="1218"/>
    </location>
</feature>
<dbReference type="InterPro" id="IPR036259">
    <property type="entry name" value="MFS_trans_sf"/>
</dbReference>
<dbReference type="GO" id="GO:0005315">
    <property type="term" value="F:phosphate transmembrane transporter activity"/>
    <property type="evidence" value="ECO:0007669"/>
    <property type="project" value="UniProtKB-ARBA"/>
</dbReference>
<feature type="transmembrane region" description="Helical" evidence="9">
    <location>
        <begin position="179"/>
        <end position="198"/>
    </location>
</feature>
<evidence type="ECO:0000256" key="5">
    <source>
        <dbReference type="ARBA" id="ARBA00023136"/>
    </source>
</evidence>
<feature type="region of interest" description="Disordered" evidence="8">
    <location>
        <begin position="1194"/>
        <end position="1305"/>
    </location>
</feature>
<keyword evidence="4 9" id="KW-1133">Transmembrane helix</keyword>
<evidence type="ECO:0000259" key="10">
    <source>
        <dbReference type="Pfam" id="PF08729"/>
    </source>
</evidence>
<dbReference type="InterPro" id="IPR050382">
    <property type="entry name" value="MFS_Na/Anion_cotransporter"/>
</dbReference>
<dbReference type="InterPro" id="IPR044777">
    <property type="entry name" value="SLC17A9-like"/>
</dbReference>
<feature type="region of interest" description="Disordered" evidence="8">
    <location>
        <begin position="498"/>
        <end position="551"/>
    </location>
</feature>
<evidence type="ECO:0000256" key="1">
    <source>
        <dbReference type="ARBA" id="ARBA00004127"/>
    </source>
</evidence>
<feature type="compositionally biased region" description="Basic and acidic residues" evidence="8">
    <location>
        <begin position="1235"/>
        <end position="1260"/>
    </location>
</feature>
<feature type="transmembrane region" description="Helical" evidence="9">
    <location>
        <begin position="143"/>
        <end position="167"/>
    </location>
</feature>
<protein>
    <recommendedName>
        <fullName evidence="10">Hpc2-related domain-containing protein</fullName>
    </recommendedName>
</protein>
<feature type="domain" description="Hpc2-related" evidence="10">
    <location>
        <begin position="631"/>
        <end position="679"/>
    </location>
</feature>
<dbReference type="Pfam" id="PF07690">
    <property type="entry name" value="MFS_1"/>
    <property type="match status" value="1"/>
</dbReference>
<keyword evidence="3" id="KW-0732">Signal</keyword>
<evidence type="ECO:0000313" key="12">
    <source>
        <dbReference type="Proteomes" id="UP001055439"/>
    </source>
</evidence>
<dbReference type="FunFam" id="1.20.1250.20:FF:000199">
    <property type="entry name" value="Probable anion transporter 7"/>
    <property type="match status" value="1"/>
</dbReference>
<dbReference type="GO" id="GO:0012505">
    <property type="term" value="C:endomembrane system"/>
    <property type="evidence" value="ECO:0007669"/>
    <property type="project" value="UniProtKB-SubCell"/>
</dbReference>
<evidence type="ECO:0000256" key="9">
    <source>
        <dbReference type="SAM" id="Phobius"/>
    </source>
</evidence>
<dbReference type="Pfam" id="PF08729">
    <property type="entry name" value="HUN"/>
    <property type="match status" value="1"/>
</dbReference>
<dbReference type="PANTHER" id="PTHR11662">
    <property type="entry name" value="SOLUTE CARRIER FAMILY 17"/>
    <property type="match status" value="1"/>
</dbReference>
<proteinExistence type="inferred from homology"/>
<dbReference type="OrthoDB" id="68076at2759"/>
<evidence type="ECO:0000256" key="4">
    <source>
        <dbReference type="ARBA" id="ARBA00022989"/>
    </source>
</evidence>
<feature type="region of interest" description="Disordered" evidence="8">
    <location>
        <begin position="854"/>
        <end position="875"/>
    </location>
</feature>
<dbReference type="Proteomes" id="UP001055439">
    <property type="component" value="Chromosome 8"/>
</dbReference>
<evidence type="ECO:0000256" key="8">
    <source>
        <dbReference type="SAM" id="MobiDB-lite"/>
    </source>
</evidence>
<dbReference type="PANTHER" id="PTHR11662:SF282">
    <property type="entry name" value="ANION TRANSPORTER 5-RELATED"/>
    <property type="match status" value="1"/>
</dbReference>
<name>A0A9E7HWC0_9LILI</name>
<feature type="compositionally biased region" description="Basic and acidic residues" evidence="8">
    <location>
        <begin position="1270"/>
        <end position="1281"/>
    </location>
</feature>